<proteinExistence type="predicted"/>
<evidence type="ECO:0000256" key="2">
    <source>
        <dbReference type="SAM" id="Phobius"/>
    </source>
</evidence>
<comment type="caution">
    <text evidence="3">The sequence shown here is derived from an EMBL/GenBank/DDBJ whole genome shotgun (WGS) entry which is preliminary data.</text>
</comment>
<organism evidence="3 4">
    <name type="scientific">Natronosalvus hydrolyticus</name>
    <dbReference type="NCBI Taxonomy" id="2979988"/>
    <lineage>
        <taxon>Archaea</taxon>
        <taxon>Methanobacteriati</taxon>
        <taxon>Methanobacteriota</taxon>
        <taxon>Stenosarchaea group</taxon>
        <taxon>Halobacteria</taxon>
        <taxon>Halobacteriales</taxon>
        <taxon>Natrialbaceae</taxon>
        <taxon>Natronosalvus</taxon>
    </lineage>
</organism>
<keyword evidence="4" id="KW-1185">Reference proteome</keyword>
<keyword evidence="2" id="KW-0472">Membrane</keyword>
<dbReference type="InterPro" id="IPR023833">
    <property type="entry name" value="Signal_pept_SipW-depend-type"/>
</dbReference>
<reference evidence="3 4" key="1">
    <citation type="submission" date="2022-09" db="EMBL/GenBank/DDBJ databases">
        <title>Enrichment on poylsaccharides allowed isolation of novel metabolic and taxonomic groups of Haloarchaea.</title>
        <authorList>
            <person name="Sorokin D.Y."/>
            <person name="Elcheninov A.G."/>
            <person name="Khizhniak T.V."/>
            <person name="Kolganova T.V."/>
            <person name="Kublanov I.V."/>
        </authorList>
    </citation>
    <scope>NUCLEOTIDE SEQUENCE [LARGE SCALE GENOMIC DNA]</scope>
    <source>
        <strain evidence="3 4">AArc-curdl1</strain>
    </source>
</reference>
<dbReference type="EMBL" id="JAOPJZ010000019">
    <property type="protein sequence ID" value="MCU4753620.1"/>
    <property type="molecule type" value="Genomic_DNA"/>
</dbReference>
<dbReference type="RefSeq" id="WP_342809931.1">
    <property type="nucleotide sequence ID" value="NZ_JAOPJZ010000019.1"/>
</dbReference>
<gene>
    <name evidence="3" type="ORF">OB919_16775</name>
</gene>
<sequence>MRLDVTRLSPHLEHALESLEDRDANTVRGTTVRLRRWDSLRGHTMTNNQPNNIELTRRRLLAGLGAVGVASAGAGIGTTAYFSDSQSFEGNTLTAGVLDLSVTWQQLYFGADQSVRPQDYGVVGRPFVNAYPDHNGDGLQSFERDDGVHQYVDLGAYSDPVDAAKAGTNLAFACAEIATFDEPSFAPNQESLIELEDVKPGDSGEITFGIKLCDNPGYIWLHADLVAESDGEHPESSGPELADLMTARAWYDLNGNNVFDEGEPGIITGTLREVLEALNEGVMLAYDPDSDLGVPNDGESVSGDGETLASGDEERVQGNPTCADLGLFRAIKIESEDLPENVGDSETYPTPVGDVTVTVTAVSDDDVREFDFELDGFEVSAVIVKGGPAANVYSKSDTDGFLTADAGEGLHAPLRTDEQRYGVSHISFCYDVVPPEEPPEEDSPCFQPSNTRFIAFEWNLPTFVGNEVQGDSVAFDLSFYTEQCRHNPDPANPFEQE</sequence>
<feature type="region of interest" description="Disordered" evidence="1">
    <location>
        <begin position="288"/>
        <end position="319"/>
    </location>
</feature>
<feature type="transmembrane region" description="Helical" evidence="2">
    <location>
        <begin position="60"/>
        <end position="82"/>
    </location>
</feature>
<dbReference type="NCBIfam" id="TIGR04088">
    <property type="entry name" value="cognate_SipW"/>
    <property type="match status" value="1"/>
</dbReference>
<evidence type="ECO:0000256" key="1">
    <source>
        <dbReference type="SAM" id="MobiDB-lite"/>
    </source>
</evidence>
<evidence type="ECO:0000313" key="4">
    <source>
        <dbReference type="Proteomes" id="UP001321047"/>
    </source>
</evidence>
<accession>A0AAP2ZBA8</accession>
<dbReference type="Proteomes" id="UP001321047">
    <property type="component" value="Unassembled WGS sequence"/>
</dbReference>
<evidence type="ECO:0000313" key="3">
    <source>
        <dbReference type="EMBL" id="MCU4753620.1"/>
    </source>
</evidence>
<dbReference type="AlphaFoldDB" id="A0AAP2ZBA8"/>
<keyword evidence="2" id="KW-0812">Transmembrane</keyword>
<keyword evidence="2" id="KW-1133">Transmembrane helix</keyword>
<name>A0AAP2ZBA8_9EURY</name>
<protein>
    <submittedName>
        <fullName evidence="3">SipW-dependent-type signal peptide-containing protein</fullName>
    </submittedName>
</protein>